<feature type="chain" id="PRO_5046596355" description="Lipoprotein" evidence="1">
    <location>
        <begin position="21"/>
        <end position="106"/>
    </location>
</feature>
<protein>
    <recommendedName>
        <fullName evidence="4">Lipoprotein</fullName>
    </recommendedName>
</protein>
<comment type="caution">
    <text evidence="2">The sequence shown here is derived from an EMBL/GenBank/DDBJ whole genome shotgun (WGS) entry which is preliminary data.</text>
</comment>
<dbReference type="Proteomes" id="UP001595979">
    <property type="component" value="Unassembled WGS sequence"/>
</dbReference>
<sequence length="106" mass="11182">MQRFLLLVLGTLLSACGAHSTTTPPVQAELLLRNVSGTLLQVEIEETSERMAASLPMKADEELRLPLKTATCIRVSGTAGVQLTAGASAEVVLTTQGPRAMNFPSC</sequence>
<keyword evidence="3" id="KW-1185">Reference proteome</keyword>
<evidence type="ECO:0000313" key="3">
    <source>
        <dbReference type="Proteomes" id="UP001595979"/>
    </source>
</evidence>
<dbReference type="RefSeq" id="WP_380051694.1">
    <property type="nucleotide sequence ID" value="NZ_JBHSOH010000035.1"/>
</dbReference>
<reference evidence="3" key="1">
    <citation type="journal article" date="2019" name="Int. J. Syst. Evol. Microbiol.">
        <title>The Global Catalogue of Microorganisms (GCM) 10K type strain sequencing project: providing services to taxonomists for standard genome sequencing and annotation.</title>
        <authorList>
            <consortium name="The Broad Institute Genomics Platform"/>
            <consortium name="The Broad Institute Genome Sequencing Center for Infectious Disease"/>
            <person name="Wu L."/>
            <person name="Ma J."/>
        </authorList>
    </citation>
    <scope>NUCLEOTIDE SEQUENCE [LARGE SCALE GENOMIC DNA]</scope>
    <source>
        <strain evidence="3">CGMCC 1.15053</strain>
    </source>
</reference>
<dbReference type="PROSITE" id="PS51257">
    <property type="entry name" value="PROKAR_LIPOPROTEIN"/>
    <property type="match status" value="1"/>
</dbReference>
<keyword evidence="1" id="KW-0732">Signal</keyword>
<name>A0ABW1DSF0_9DEIO</name>
<dbReference type="EMBL" id="JBHSOH010000035">
    <property type="protein sequence ID" value="MFC5850034.1"/>
    <property type="molecule type" value="Genomic_DNA"/>
</dbReference>
<gene>
    <name evidence="2" type="ORF">ACFPQ6_17160</name>
</gene>
<evidence type="ECO:0008006" key="4">
    <source>
        <dbReference type="Google" id="ProtNLM"/>
    </source>
</evidence>
<feature type="signal peptide" evidence="1">
    <location>
        <begin position="1"/>
        <end position="20"/>
    </location>
</feature>
<evidence type="ECO:0000256" key="1">
    <source>
        <dbReference type="SAM" id="SignalP"/>
    </source>
</evidence>
<proteinExistence type="predicted"/>
<accession>A0ABW1DSF0</accession>
<evidence type="ECO:0000313" key="2">
    <source>
        <dbReference type="EMBL" id="MFC5850034.1"/>
    </source>
</evidence>
<organism evidence="2 3">
    <name type="scientific">Deinococcus petrolearius</name>
    <dbReference type="NCBI Taxonomy" id="1751295"/>
    <lineage>
        <taxon>Bacteria</taxon>
        <taxon>Thermotogati</taxon>
        <taxon>Deinococcota</taxon>
        <taxon>Deinococci</taxon>
        <taxon>Deinococcales</taxon>
        <taxon>Deinococcaceae</taxon>
        <taxon>Deinococcus</taxon>
    </lineage>
</organism>